<dbReference type="OrthoDB" id="514253at2759"/>
<evidence type="ECO:0008006" key="6">
    <source>
        <dbReference type="Google" id="ProtNLM"/>
    </source>
</evidence>
<evidence type="ECO:0000256" key="3">
    <source>
        <dbReference type="PROSITE-ProRule" id="PRU00221"/>
    </source>
</evidence>
<dbReference type="PANTHER" id="PTHR19848">
    <property type="entry name" value="WD40 REPEAT PROTEIN"/>
    <property type="match status" value="1"/>
</dbReference>
<dbReference type="PROSITE" id="PS50082">
    <property type="entry name" value="WD_REPEATS_2"/>
    <property type="match status" value="1"/>
</dbReference>
<dbReference type="SUPFAM" id="SSF50978">
    <property type="entry name" value="WD40 repeat-like"/>
    <property type="match status" value="1"/>
</dbReference>
<evidence type="ECO:0000256" key="1">
    <source>
        <dbReference type="ARBA" id="ARBA00022574"/>
    </source>
</evidence>
<feature type="repeat" description="WD" evidence="3">
    <location>
        <begin position="442"/>
        <end position="474"/>
    </location>
</feature>
<organism evidence="4 5">
    <name type="scientific">Chlorella vulgaris</name>
    <name type="common">Green alga</name>
    <dbReference type="NCBI Taxonomy" id="3077"/>
    <lineage>
        <taxon>Eukaryota</taxon>
        <taxon>Viridiplantae</taxon>
        <taxon>Chlorophyta</taxon>
        <taxon>core chlorophytes</taxon>
        <taxon>Trebouxiophyceae</taxon>
        <taxon>Chlorellales</taxon>
        <taxon>Chlorellaceae</taxon>
        <taxon>Chlorella clade</taxon>
        <taxon>Chlorella</taxon>
    </lineage>
</organism>
<dbReference type="InterPro" id="IPR006594">
    <property type="entry name" value="LisH"/>
</dbReference>
<evidence type="ECO:0000256" key="2">
    <source>
        <dbReference type="ARBA" id="ARBA00022737"/>
    </source>
</evidence>
<dbReference type="Proteomes" id="UP001055712">
    <property type="component" value="Unassembled WGS sequence"/>
</dbReference>
<reference evidence="4" key="1">
    <citation type="journal article" date="2019" name="Plant J.">
        <title>Chlorella vulgaris genome assembly and annotation reveals the molecular basis for metabolic acclimation to high light conditions.</title>
        <authorList>
            <person name="Cecchin M."/>
            <person name="Marcolungo L."/>
            <person name="Rossato M."/>
            <person name="Girolomoni L."/>
            <person name="Cosentino E."/>
            <person name="Cuine S."/>
            <person name="Li-Beisson Y."/>
            <person name="Delledonne M."/>
            <person name="Ballottari M."/>
        </authorList>
    </citation>
    <scope>NUCLEOTIDE SEQUENCE</scope>
    <source>
        <strain evidence="4">211/11P</strain>
    </source>
</reference>
<keyword evidence="5" id="KW-1185">Reference proteome</keyword>
<dbReference type="AlphaFoldDB" id="A0A9D4TX93"/>
<keyword evidence="2" id="KW-0677">Repeat</keyword>
<accession>A0A9D4TX93</accession>
<dbReference type="PROSITE" id="PS00678">
    <property type="entry name" value="WD_REPEATS_1"/>
    <property type="match status" value="1"/>
</dbReference>
<dbReference type="SMART" id="SM00320">
    <property type="entry name" value="WD40"/>
    <property type="match status" value="4"/>
</dbReference>
<protein>
    <recommendedName>
        <fullName evidence="6">LisH domain-containing protein</fullName>
    </recommendedName>
</protein>
<dbReference type="InterPro" id="IPR001680">
    <property type="entry name" value="WD40_rpt"/>
</dbReference>
<dbReference type="InterPro" id="IPR015943">
    <property type="entry name" value="WD40/YVTN_repeat-like_dom_sf"/>
</dbReference>
<dbReference type="PROSITE" id="PS50896">
    <property type="entry name" value="LISH"/>
    <property type="match status" value="1"/>
</dbReference>
<dbReference type="Pfam" id="PF00400">
    <property type="entry name" value="WD40"/>
    <property type="match status" value="2"/>
</dbReference>
<sequence>MATDPDRLALALVQQYLHEHGYGRALEALEHEAGLRVKDEAQQGSQLLQLVYDHLERQLADTCQDDAAVRRRRLEEELLASGSATSPATCPSRLQRRIAGLHASNIICVQCWPQRRLAVTGSSDGTVTVVGYDGSLMRSMQAGTSGVLCLALAGNGAGSGEGEGSSSLVAAGCMDGSVAVLDAASGTLQARCQPHRKYVVAAAWAADGRHLVTGSWDHSYAVHRLQRQQPAAAQRPAAAALLVAAADDEAAGKPASSGAGWELVRVHEAQTAAKVNAVLPLPSSSGDVGDLGSSSTGSSTSSSFLVAVQGSNYLCHLSISISNPATAGDSGAGSPAAAAAVVREEARINMNARGDDHVSFSAAHLALSPCARLVLVSADNGRLLVYERQGWSLLRSIFGLPTEQFHQYCATFDRTSSYVMAAAAHGALAIFHVGSATRVALLPAHNKNVRGLCYDGHANLLLTVSFDRTLGLWEAAGNEPEG</sequence>
<gene>
    <name evidence="4" type="ORF">D9Q98_006263</name>
</gene>
<dbReference type="InterPro" id="IPR019775">
    <property type="entry name" value="WD40_repeat_CS"/>
</dbReference>
<keyword evidence="1 3" id="KW-0853">WD repeat</keyword>
<reference evidence="4" key="2">
    <citation type="submission" date="2020-11" db="EMBL/GenBank/DDBJ databases">
        <authorList>
            <person name="Cecchin M."/>
            <person name="Marcolungo L."/>
            <person name="Rossato M."/>
            <person name="Girolomoni L."/>
            <person name="Cosentino E."/>
            <person name="Cuine S."/>
            <person name="Li-Beisson Y."/>
            <person name="Delledonne M."/>
            <person name="Ballottari M."/>
        </authorList>
    </citation>
    <scope>NUCLEOTIDE SEQUENCE</scope>
    <source>
        <strain evidence="4">211/11P</strain>
        <tissue evidence="4">Whole cell</tissue>
    </source>
</reference>
<dbReference type="Gene3D" id="2.130.10.10">
    <property type="entry name" value="YVTN repeat-like/Quinoprotein amine dehydrogenase"/>
    <property type="match status" value="2"/>
</dbReference>
<dbReference type="EMBL" id="SIDB01000002">
    <property type="protein sequence ID" value="KAI3436853.1"/>
    <property type="molecule type" value="Genomic_DNA"/>
</dbReference>
<evidence type="ECO:0000313" key="5">
    <source>
        <dbReference type="Proteomes" id="UP001055712"/>
    </source>
</evidence>
<dbReference type="PROSITE" id="PS50294">
    <property type="entry name" value="WD_REPEATS_REGION"/>
    <property type="match status" value="1"/>
</dbReference>
<comment type="caution">
    <text evidence="4">The sequence shown here is derived from an EMBL/GenBank/DDBJ whole genome shotgun (WGS) entry which is preliminary data.</text>
</comment>
<name>A0A9D4TX93_CHLVU</name>
<proteinExistence type="predicted"/>
<dbReference type="InterPro" id="IPR036322">
    <property type="entry name" value="WD40_repeat_dom_sf"/>
</dbReference>
<evidence type="ECO:0000313" key="4">
    <source>
        <dbReference type="EMBL" id="KAI3436853.1"/>
    </source>
</evidence>
<dbReference type="PANTHER" id="PTHR19848:SF8">
    <property type="entry name" value="F-BOX AND WD REPEAT DOMAIN CONTAINING 7"/>
    <property type="match status" value="1"/>
</dbReference>